<proteinExistence type="predicted"/>
<keyword evidence="4" id="KW-1185">Reference proteome</keyword>
<protein>
    <submittedName>
        <fullName evidence="3">Uncharacterized protein</fullName>
    </submittedName>
</protein>
<name>A0ABY7DKD7_MYAAR</name>
<dbReference type="EMBL" id="CP111013">
    <property type="protein sequence ID" value="WAQ96553.1"/>
    <property type="molecule type" value="Genomic_DNA"/>
</dbReference>
<keyword evidence="2" id="KW-0812">Transmembrane</keyword>
<evidence type="ECO:0000256" key="1">
    <source>
        <dbReference type="SAM" id="MobiDB-lite"/>
    </source>
</evidence>
<evidence type="ECO:0000256" key="2">
    <source>
        <dbReference type="SAM" id="Phobius"/>
    </source>
</evidence>
<reference evidence="3" key="1">
    <citation type="submission" date="2022-11" db="EMBL/GenBank/DDBJ databases">
        <title>Centuries of genome instability and evolution in soft-shell clam transmissible cancer (bioRxiv).</title>
        <authorList>
            <person name="Hart S.F.M."/>
            <person name="Yonemitsu M.A."/>
            <person name="Giersch R.M."/>
            <person name="Beal B.F."/>
            <person name="Arriagada G."/>
            <person name="Davis B.W."/>
            <person name="Ostrander E.A."/>
            <person name="Goff S.P."/>
            <person name="Metzger M.J."/>
        </authorList>
    </citation>
    <scope>NUCLEOTIDE SEQUENCE</scope>
    <source>
        <strain evidence="3">MELC-2E11</strain>
        <tissue evidence="3">Siphon/mantle</tissue>
    </source>
</reference>
<accession>A0ABY7DKD7</accession>
<feature type="region of interest" description="Disordered" evidence="1">
    <location>
        <begin position="112"/>
        <end position="133"/>
    </location>
</feature>
<organism evidence="3 4">
    <name type="scientific">Mya arenaria</name>
    <name type="common">Soft-shell clam</name>
    <dbReference type="NCBI Taxonomy" id="6604"/>
    <lineage>
        <taxon>Eukaryota</taxon>
        <taxon>Metazoa</taxon>
        <taxon>Spiralia</taxon>
        <taxon>Lophotrochozoa</taxon>
        <taxon>Mollusca</taxon>
        <taxon>Bivalvia</taxon>
        <taxon>Autobranchia</taxon>
        <taxon>Heteroconchia</taxon>
        <taxon>Euheterodonta</taxon>
        <taxon>Imparidentia</taxon>
        <taxon>Neoheterodontei</taxon>
        <taxon>Myida</taxon>
        <taxon>Myoidea</taxon>
        <taxon>Myidae</taxon>
        <taxon>Mya</taxon>
    </lineage>
</organism>
<evidence type="ECO:0000313" key="3">
    <source>
        <dbReference type="EMBL" id="WAQ96553.1"/>
    </source>
</evidence>
<keyword evidence="2" id="KW-0472">Membrane</keyword>
<keyword evidence="2" id="KW-1133">Transmembrane helix</keyword>
<feature type="transmembrane region" description="Helical" evidence="2">
    <location>
        <begin position="45"/>
        <end position="64"/>
    </location>
</feature>
<sequence length="133" mass="14980">MNTRTMNGGHSDMKKHPKGQELTAVLTTHQSVAGIPSLYTLTGFWFIWFWVVFFIISCSICICIRRRRQAYAQPRYVIVDNQQTYGTVAPPGYQYNSGYNVTANVPTQNAVPASAPAYQEKPPDYETVAGQRK</sequence>
<dbReference type="Proteomes" id="UP001164746">
    <property type="component" value="Chromosome 2"/>
</dbReference>
<evidence type="ECO:0000313" key="4">
    <source>
        <dbReference type="Proteomes" id="UP001164746"/>
    </source>
</evidence>
<gene>
    <name evidence="3" type="ORF">MAR_029243</name>
</gene>